<dbReference type="SUPFAM" id="SSF69864">
    <property type="entry name" value="Argininosuccinate synthetase, C-terminal domain"/>
    <property type="match status" value="1"/>
</dbReference>
<dbReference type="NCBIfam" id="NF001770">
    <property type="entry name" value="PRK00509.1"/>
    <property type="match status" value="1"/>
</dbReference>
<dbReference type="Gene3D" id="1.20.5.470">
    <property type="entry name" value="Single helix bin"/>
    <property type="match status" value="1"/>
</dbReference>
<evidence type="ECO:0000256" key="7">
    <source>
        <dbReference type="ARBA" id="ARBA00022741"/>
    </source>
</evidence>
<accession>A0A1I5MTZ2</accession>
<evidence type="ECO:0000259" key="10">
    <source>
        <dbReference type="Pfam" id="PF00764"/>
    </source>
</evidence>
<keyword evidence="8 9" id="KW-0067">ATP-binding</keyword>
<feature type="binding site" evidence="9">
    <location>
        <position position="91"/>
    </location>
    <ligand>
        <name>L-citrulline</name>
        <dbReference type="ChEBI" id="CHEBI:57743"/>
    </ligand>
</feature>
<comment type="subunit">
    <text evidence="2 9">Homotetramer.</text>
</comment>
<feature type="binding site" evidence="9">
    <location>
        <position position="127"/>
    </location>
    <ligand>
        <name>L-citrulline</name>
        <dbReference type="ChEBI" id="CHEBI:57743"/>
    </ligand>
</feature>
<dbReference type="InterPro" id="IPR018223">
    <property type="entry name" value="Arginosuc_synth_CS"/>
</dbReference>
<dbReference type="InterPro" id="IPR048267">
    <property type="entry name" value="Arginosuc_syn_N"/>
</dbReference>
<dbReference type="PROSITE" id="PS00565">
    <property type="entry name" value="ARGININOSUCCIN_SYN_2"/>
    <property type="match status" value="1"/>
</dbReference>
<sequence>MKKEVKKVVLAYSGGLDTSIILKWLQDEYNCEVVTFTADIGQGEEVEPAREKALKLGIKPENIFIEDLREEFVRDYVFPMFRANAIYEGEYLLGTSIARPLIAKRQIEIAKLTGADAVSHGATGKGNDQVRFELGYLALNPDITIIAPWREWDLNSREKLLKFAEAHGIPIEKHGKKSPYSMDANLLHISYEGGILEDPMNEPEEDMWRWTVSPENAPDKPEYITITYKNGDPVALNGKELTPAQMLTELNEYGKKHGIGRLDIVENRYVGMKSRGCYETPGGTIMLKAHRAIESITLDREEAHLKDELMPRYAKLIYNGFWFSPEREMLQAAIDKTQENVNGDVRLKLYKGNVIVVGRQSPNTLFNSEFCTFEEDSVYNQKDAEGFIRLNALRFIIEGHARKK</sequence>
<dbReference type="UniPathway" id="UPA00068">
    <property type="reaction ID" value="UER00113"/>
</dbReference>
<dbReference type="GO" id="GO:0004055">
    <property type="term" value="F:argininosuccinate synthase activity"/>
    <property type="evidence" value="ECO:0007669"/>
    <property type="project" value="UniProtKB-UniRule"/>
</dbReference>
<feature type="binding site" evidence="9">
    <location>
        <position position="121"/>
    </location>
    <ligand>
        <name>ATP</name>
        <dbReference type="ChEBI" id="CHEBI:30616"/>
    </ligand>
</feature>
<feature type="binding site" evidence="9">
    <location>
        <position position="278"/>
    </location>
    <ligand>
        <name>L-citrulline</name>
        <dbReference type="ChEBI" id="CHEBI:57743"/>
    </ligand>
</feature>
<dbReference type="EMBL" id="FOXB01000007">
    <property type="protein sequence ID" value="SFP13005.1"/>
    <property type="molecule type" value="Genomic_DNA"/>
</dbReference>
<keyword evidence="13" id="KW-1185">Reference proteome</keyword>
<organism evidence="12 13">
    <name type="scientific">Hydrogenimonas thermophila</name>
    <dbReference type="NCBI Taxonomy" id="223786"/>
    <lineage>
        <taxon>Bacteria</taxon>
        <taxon>Pseudomonadati</taxon>
        <taxon>Campylobacterota</taxon>
        <taxon>Epsilonproteobacteria</taxon>
        <taxon>Campylobacterales</taxon>
        <taxon>Hydrogenimonadaceae</taxon>
        <taxon>Hydrogenimonas</taxon>
    </lineage>
</organism>
<feature type="binding site" evidence="9">
    <location>
        <position position="190"/>
    </location>
    <ligand>
        <name>L-citrulline</name>
        <dbReference type="ChEBI" id="CHEBI:57743"/>
    </ligand>
</feature>
<dbReference type="InterPro" id="IPR024074">
    <property type="entry name" value="AS_cat/multimer_dom_body"/>
</dbReference>
<evidence type="ECO:0000256" key="5">
    <source>
        <dbReference type="ARBA" id="ARBA00022598"/>
    </source>
</evidence>
<feature type="binding site" evidence="9">
    <location>
        <position position="123"/>
    </location>
    <ligand>
        <name>L-aspartate</name>
        <dbReference type="ChEBI" id="CHEBI:29991"/>
    </ligand>
</feature>
<dbReference type="GO" id="GO:0005737">
    <property type="term" value="C:cytoplasm"/>
    <property type="evidence" value="ECO:0007669"/>
    <property type="project" value="UniProtKB-SubCell"/>
</dbReference>
<evidence type="ECO:0000256" key="2">
    <source>
        <dbReference type="ARBA" id="ARBA00011881"/>
    </source>
</evidence>
<dbReference type="GO" id="GO:0000053">
    <property type="term" value="P:argininosuccinate metabolic process"/>
    <property type="evidence" value="ECO:0007669"/>
    <property type="project" value="TreeGrafter"/>
</dbReference>
<comment type="subcellular location">
    <subcellularLocation>
        <location evidence="9">Cytoplasm</location>
    </subcellularLocation>
</comment>
<keyword evidence="4 9" id="KW-0055">Arginine biosynthesis</keyword>
<dbReference type="Pfam" id="PF20979">
    <property type="entry name" value="Arginosuc_syn_C"/>
    <property type="match status" value="1"/>
</dbReference>
<feature type="domain" description="Arginosuccinate synthase-like N-terminal" evidence="10">
    <location>
        <begin position="7"/>
        <end position="170"/>
    </location>
</feature>
<evidence type="ECO:0000256" key="9">
    <source>
        <dbReference type="HAMAP-Rule" id="MF_00005"/>
    </source>
</evidence>
<dbReference type="RefSeq" id="WP_092911343.1">
    <property type="nucleotide sequence ID" value="NZ_FOXB01000007.1"/>
</dbReference>
<dbReference type="InterPro" id="IPR001518">
    <property type="entry name" value="Arginosuc_synth"/>
</dbReference>
<dbReference type="HAMAP" id="MF_00005">
    <property type="entry name" value="Arg_succ_synth_type1"/>
    <property type="match status" value="1"/>
</dbReference>
<feature type="binding site" evidence="9">
    <location>
        <begin position="11"/>
        <end position="19"/>
    </location>
    <ligand>
        <name>ATP</name>
        <dbReference type="ChEBI" id="CHEBI:30616"/>
    </ligand>
</feature>
<evidence type="ECO:0000256" key="4">
    <source>
        <dbReference type="ARBA" id="ARBA00022571"/>
    </source>
</evidence>
<comment type="pathway">
    <text evidence="1 9">Amino-acid biosynthesis; L-arginine biosynthesis; L-arginine from L-ornithine and carbamoyl phosphate: step 2/3.</text>
</comment>
<feature type="domain" description="Arginosuccinate synthase C-terminal" evidence="11">
    <location>
        <begin position="180"/>
        <end position="395"/>
    </location>
</feature>
<dbReference type="SUPFAM" id="SSF52402">
    <property type="entry name" value="Adenine nucleotide alpha hydrolases-like"/>
    <property type="match status" value="1"/>
</dbReference>
<feature type="binding site" evidence="9">
    <location>
        <position position="96"/>
    </location>
    <ligand>
        <name>L-citrulline</name>
        <dbReference type="ChEBI" id="CHEBI:57743"/>
    </ligand>
</feature>
<evidence type="ECO:0000313" key="13">
    <source>
        <dbReference type="Proteomes" id="UP000199227"/>
    </source>
</evidence>
<keyword evidence="7 9" id="KW-0547">Nucleotide-binding</keyword>
<dbReference type="FunFam" id="3.90.1260.10:FF:000007">
    <property type="entry name" value="Argininosuccinate synthase"/>
    <property type="match status" value="1"/>
</dbReference>
<dbReference type="GO" id="GO:0000050">
    <property type="term" value="P:urea cycle"/>
    <property type="evidence" value="ECO:0007669"/>
    <property type="project" value="TreeGrafter"/>
</dbReference>
<feature type="binding site" evidence="9">
    <location>
        <position position="181"/>
    </location>
    <ligand>
        <name>L-citrulline</name>
        <dbReference type="ChEBI" id="CHEBI:57743"/>
    </ligand>
</feature>
<evidence type="ECO:0000256" key="1">
    <source>
        <dbReference type="ARBA" id="ARBA00004967"/>
    </source>
</evidence>
<evidence type="ECO:0000256" key="3">
    <source>
        <dbReference type="ARBA" id="ARBA00012286"/>
    </source>
</evidence>
<dbReference type="PANTHER" id="PTHR11587">
    <property type="entry name" value="ARGININOSUCCINATE SYNTHASE"/>
    <property type="match status" value="1"/>
</dbReference>
<dbReference type="InterPro" id="IPR014729">
    <property type="entry name" value="Rossmann-like_a/b/a_fold"/>
</dbReference>
<dbReference type="EC" id="6.3.4.5" evidence="3 9"/>
<reference evidence="12 13" key="1">
    <citation type="submission" date="2016-10" db="EMBL/GenBank/DDBJ databases">
        <authorList>
            <person name="de Groot N.N."/>
        </authorList>
    </citation>
    <scope>NUCLEOTIDE SEQUENCE [LARGE SCALE GENOMIC DNA]</scope>
    <source>
        <strain evidence="12 13">EP1-55-1</strain>
    </source>
</reference>
<comment type="similarity">
    <text evidence="9">Belongs to the argininosuccinate synthase family. Type 1 subfamily.</text>
</comment>
<feature type="binding site" evidence="9">
    <location>
        <position position="131"/>
    </location>
    <ligand>
        <name>L-citrulline</name>
        <dbReference type="ChEBI" id="CHEBI:57743"/>
    </ligand>
</feature>
<dbReference type="Gene3D" id="3.40.50.620">
    <property type="entry name" value="HUPs"/>
    <property type="match status" value="1"/>
</dbReference>
<feature type="binding site" evidence="9">
    <location>
        <position position="38"/>
    </location>
    <ligand>
        <name>ATP</name>
        <dbReference type="ChEBI" id="CHEBI:30616"/>
    </ligand>
</feature>
<evidence type="ECO:0000259" key="11">
    <source>
        <dbReference type="Pfam" id="PF20979"/>
    </source>
</evidence>
<evidence type="ECO:0000256" key="8">
    <source>
        <dbReference type="ARBA" id="ARBA00022840"/>
    </source>
</evidence>
<evidence type="ECO:0000256" key="6">
    <source>
        <dbReference type="ARBA" id="ARBA00022605"/>
    </source>
</evidence>
<comment type="catalytic activity">
    <reaction evidence="9">
        <text>L-citrulline + L-aspartate + ATP = 2-(N(omega)-L-arginino)succinate + AMP + diphosphate + H(+)</text>
        <dbReference type="Rhea" id="RHEA:10932"/>
        <dbReference type="ChEBI" id="CHEBI:15378"/>
        <dbReference type="ChEBI" id="CHEBI:29991"/>
        <dbReference type="ChEBI" id="CHEBI:30616"/>
        <dbReference type="ChEBI" id="CHEBI:33019"/>
        <dbReference type="ChEBI" id="CHEBI:57472"/>
        <dbReference type="ChEBI" id="CHEBI:57743"/>
        <dbReference type="ChEBI" id="CHEBI:456215"/>
        <dbReference type="EC" id="6.3.4.5"/>
    </reaction>
</comment>
<dbReference type="Proteomes" id="UP000199227">
    <property type="component" value="Unassembled WGS sequence"/>
</dbReference>
<dbReference type="GO" id="GO:0005524">
    <property type="term" value="F:ATP binding"/>
    <property type="evidence" value="ECO:0007669"/>
    <property type="project" value="UniProtKB-UniRule"/>
</dbReference>
<dbReference type="FunFam" id="3.40.50.620:FF:000019">
    <property type="entry name" value="Argininosuccinate synthase"/>
    <property type="match status" value="1"/>
</dbReference>
<dbReference type="InterPro" id="IPR023434">
    <property type="entry name" value="Arginosuc_synth_type_1_subfam"/>
</dbReference>
<dbReference type="Gene3D" id="3.90.1260.10">
    <property type="entry name" value="Argininosuccinate synthetase, chain A, domain 2"/>
    <property type="match status" value="1"/>
</dbReference>
<dbReference type="NCBIfam" id="TIGR00032">
    <property type="entry name" value="argG"/>
    <property type="match status" value="1"/>
</dbReference>
<keyword evidence="6 9" id="KW-0028">Amino-acid biosynthesis</keyword>
<keyword evidence="5 9" id="KW-0436">Ligase</keyword>
<name>A0A1I5MTZ2_9BACT</name>
<feature type="binding site" evidence="9">
    <location>
        <position position="266"/>
    </location>
    <ligand>
        <name>L-citrulline</name>
        <dbReference type="ChEBI" id="CHEBI:57743"/>
    </ligand>
</feature>
<feature type="binding site" evidence="9">
    <location>
        <position position="127"/>
    </location>
    <ligand>
        <name>L-aspartate</name>
        <dbReference type="ChEBI" id="CHEBI:29991"/>
    </ligand>
</feature>
<keyword evidence="9" id="KW-0963">Cytoplasm</keyword>
<dbReference type="CDD" id="cd01999">
    <property type="entry name" value="ASS"/>
    <property type="match status" value="1"/>
</dbReference>
<dbReference type="OrthoDB" id="9801641at2"/>
<dbReference type="AlphaFoldDB" id="A0A1I5MTZ2"/>
<proteinExistence type="inferred from homology"/>
<gene>
    <name evidence="9" type="primary">argG</name>
    <name evidence="12" type="ORF">SAMN05216234_10720</name>
</gene>
<feature type="binding site" evidence="9">
    <location>
        <position position="128"/>
    </location>
    <ligand>
        <name>L-aspartate</name>
        <dbReference type="ChEBI" id="CHEBI:29991"/>
    </ligand>
</feature>
<evidence type="ECO:0000313" key="12">
    <source>
        <dbReference type="EMBL" id="SFP13005.1"/>
    </source>
</evidence>
<dbReference type="GO" id="GO:0006526">
    <property type="term" value="P:L-arginine biosynthetic process"/>
    <property type="evidence" value="ECO:0007669"/>
    <property type="project" value="UniProtKB-UniRule"/>
</dbReference>
<protein>
    <recommendedName>
        <fullName evidence="3 9">Argininosuccinate synthase</fullName>
        <ecNumber evidence="3 9">6.3.4.5</ecNumber>
    </recommendedName>
    <alternativeName>
        <fullName evidence="9">Citrulline--aspartate ligase</fullName>
    </alternativeName>
</protein>
<dbReference type="InterPro" id="IPR048268">
    <property type="entry name" value="Arginosuc_syn_C"/>
</dbReference>
<dbReference type="STRING" id="223786.SAMN05216234_10720"/>
<dbReference type="Pfam" id="PF00764">
    <property type="entry name" value="Arginosuc_synth"/>
    <property type="match status" value="1"/>
</dbReference>
<dbReference type="PROSITE" id="PS00564">
    <property type="entry name" value="ARGININOSUCCIN_SYN_1"/>
    <property type="match status" value="1"/>
</dbReference>
<dbReference type="PANTHER" id="PTHR11587:SF2">
    <property type="entry name" value="ARGININOSUCCINATE SYNTHASE"/>
    <property type="match status" value="1"/>
</dbReference>